<dbReference type="RefSeq" id="WP_030203437.1">
    <property type="nucleotide sequence ID" value="NZ_BMNZ01000012.1"/>
</dbReference>
<feature type="transmembrane region" description="Helical" evidence="1">
    <location>
        <begin position="309"/>
        <end position="327"/>
    </location>
</feature>
<name>A0ABQ2IFF2_9MICO</name>
<protein>
    <recommendedName>
        <fullName evidence="4">Glycosyltransferase RgtA/B/C/D-like domain-containing protein</fullName>
    </recommendedName>
</protein>
<keyword evidence="1" id="KW-0472">Membrane</keyword>
<comment type="caution">
    <text evidence="2">The sequence shown here is derived from an EMBL/GenBank/DDBJ whole genome shotgun (WGS) entry which is preliminary data.</text>
</comment>
<keyword evidence="3" id="KW-1185">Reference proteome</keyword>
<feature type="transmembrane region" description="Helical" evidence="1">
    <location>
        <begin position="181"/>
        <end position="206"/>
    </location>
</feature>
<evidence type="ECO:0000313" key="2">
    <source>
        <dbReference type="EMBL" id="GGN09521.1"/>
    </source>
</evidence>
<feature type="transmembrane region" description="Helical" evidence="1">
    <location>
        <begin position="284"/>
        <end position="303"/>
    </location>
</feature>
<dbReference type="EMBL" id="BMNZ01000012">
    <property type="protein sequence ID" value="GGN09521.1"/>
    <property type="molecule type" value="Genomic_DNA"/>
</dbReference>
<keyword evidence="1" id="KW-1133">Transmembrane helix</keyword>
<accession>A0ABQ2IFF2</accession>
<feature type="transmembrane region" description="Helical" evidence="1">
    <location>
        <begin position="96"/>
        <end position="119"/>
    </location>
</feature>
<feature type="transmembrane region" description="Helical" evidence="1">
    <location>
        <begin position="22"/>
        <end position="40"/>
    </location>
</feature>
<organism evidence="2 3">
    <name type="scientific">Terrabacter tumescens</name>
    <dbReference type="NCBI Taxonomy" id="60443"/>
    <lineage>
        <taxon>Bacteria</taxon>
        <taxon>Bacillati</taxon>
        <taxon>Actinomycetota</taxon>
        <taxon>Actinomycetes</taxon>
        <taxon>Micrococcales</taxon>
        <taxon>Intrasporangiaceae</taxon>
        <taxon>Terrabacter</taxon>
    </lineage>
</organism>
<reference evidence="3" key="1">
    <citation type="journal article" date="2019" name="Int. J. Syst. Evol. Microbiol.">
        <title>The Global Catalogue of Microorganisms (GCM) 10K type strain sequencing project: providing services to taxonomists for standard genome sequencing and annotation.</title>
        <authorList>
            <consortium name="The Broad Institute Genomics Platform"/>
            <consortium name="The Broad Institute Genome Sequencing Center for Infectious Disease"/>
            <person name="Wu L."/>
            <person name="Ma J."/>
        </authorList>
    </citation>
    <scope>NUCLEOTIDE SEQUENCE [LARGE SCALE GENOMIC DNA]</scope>
    <source>
        <strain evidence="3">JCM 1365</strain>
    </source>
</reference>
<keyword evidence="1" id="KW-0812">Transmembrane</keyword>
<feature type="transmembrane region" description="Helical" evidence="1">
    <location>
        <begin position="125"/>
        <end position="143"/>
    </location>
</feature>
<gene>
    <name evidence="2" type="ORF">GCM10009721_41760</name>
</gene>
<dbReference type="Proteomes" id="UP000623461">
    <property type="component" value="Unassembled WGS sequence"/>
</dbReference>
<feature type="transmembrane region" description="Helical" evidence="1">
    <location>
        <begin position="259"/>
        <end position="277"/>
    </location>
</feature>
<evidence type="ECO:0000256" key="1">
    <source>
        <dbReference type="SAM" id="Phobius"/>
    </source>
</evidence>
<feature type="transmembrane region" description="Helical" evidence="1">
    <location>
        <begin position="339"/>
        <end position="358"/>
    </location>
</feature>
<evidence type="ECO:0008006" key="4">
    <source>
        <dbReference type="Google" id="ProtNLM"/>
    </source>
</evidence>
<evidence type="ECO:0000313" key="3">
    <source>
        <dbReference type="Proteomes" id="UP000623461"/>
    </source>
</evidence>
<sequence>MAVASRTKVYAIVPSPRSPADVIGWLLPGLVLLLFCLKPLGPLKDPDAFWHIAAGKHLMQTGEFVLDDPFGAATEKVWILNQWLPEVLMHWAHTAYGLPGVAWLLSLASLLVGVAVYAACRRRSSALVSALVLAVTFVALSGSLSPRPQLVTFALAAIASSAWLLTREDGRARWWLVPLTWLWACSHGMWFMGPVIGGLVVVGMLLERRVSARQAARLALVPALSVVVAALTPVGPRLFTSPFQVSGVTGMISEWQPPGLTDPGLLAALGLVLVVVVDQVGRRRADWTVVLLTVLALVLAVTWSRTTGLAAVVLAPLAAMAIQRVTRQEAPRIPLRERVAVLVAVVVSLVLAGLLAPATAASPAIGPNGLDAGLARVPTGTVVCNEQSDGGWLMLQHPGLRPTMDTRVELYNVERIRAYLGFVAADPGWQDYADQVGCVYAVLGANAAVVPAMRATGDWQLVDQAGGYALLRSRG</sequence>
<proteinExistence type="predicted"/>
<feature type="transmembrane region" description="Helical" evidence="1">
    <location>
        <begin position="218"/>
        <end position="239"/>
    </location>
</feature>